<keyword evidence="5" id="KW-1133">Transmembrane helix</keyword>
<dbReference type="InterPro" id="IPR036772">
    <property type="entry name" value="SRCR-like_dom_sf"/>
</dbReference>
<dbReference type="PROSITE" id="PS50287">
    <property type="entry name" value="SRCR_2"/>
    <property type="match status" value="2"/>
</dbReference>
<dbReference type="InterPro" id="IPR001190">
    <property type="entry name" value="SRCR"/>
</dbReference>
<dbReference type="Gene3D" id="3.10.250.10">
    <property type="entry name" value="SRCR-like domain"/>
    <property type="match status" value="2"/>
</dbReference>
<evidence type="ECO:0000256" key="3">
    <source>
        <dbReference type="ARBA" id="ARBA00022729"/>
    </source>
</evidence>
<keyword evidence="8" id="KW-0325">Glycoprotein</keyword>
<protein>
    <recommendedName>
        <fullName evidence="10">SRCR domain-containing protein</fullName>
    </recommendedName>
</protein>
<keyword evidence="4" id="KW-0677">Repeat</keyword>
<dbReference type="SMART" id="SM00202">
    <property type="entry name" value="SR"/>
    <property type="match status" value="2"/>
</dbReference>
<keyword evidence="6" id="KW-0472">Membrane</keyword>
<feature type="domain" description="SRCR" evidence="10">
    <location>
        <begin position="118"/>
        <end position="219"/>
    </location>
</feature>
<name>A0ABD3VWZ4_SINWO</name>
<comment type="caution">
    <text evidence="11">The sequence shown here is derived from an EMBL/GenBank/DDBJ whole genome shotgun (WGS) entry which is preliminary data.</text>
</comment>
<dbReference type="FunFam" id="3.10.250.10:FF:000006">
    <property type="entry name" value="neurotrypsin isoform X2"/>
    <property type="match status" value="1"/>
</dbReference>
<sequence>LAGDSASRGRVEIKINGIWGGICDWLWDSRDARVFCKSLDRFYEDGLEIVGARYGHSNGPLWFTRMSCKGQESNILQCQHTGFNSSDPLEGVYSGLCRTRSHDAAAECFQQKLAITKIQLVDGYNNQSGRVEVFLAGPDQWGTVCDDYWDDIDATVICNQLGFATGKALKGAIFGRGTGPIWLDNVACYGNESRIQDCDHNGFSVQNCNHGEDAGVICD</sequence>
<evidence type="ECO:0000256" key="5">
    <source>
        <dbReference type="ARBA" id="ARBA00022989"/>
    </source>
</evidence>
<keyword evidence="12" id="KW-1185">Reference proteome</keyword>
<gene>
    <name evidence="11" type="ORF">ACJMK2_043462</name>
</gene>
<proteinExistence type="predicted"/>
<evidence type="ECO:0000256" key="7">
    <source>
        <dbReference type="ARBA" id="ARBA00023157"/>
    </source>
</evidence>
<evidence type="ECO:0000256" key="1">
    <source>
        <dbReference type="ARBA" id="ARBA00004167"/>
    </source>
</evidence>
<dbReference type="AlphaFoldDB" id="A0ABD3VWZ4"/>
<evidence type="ECO:0000256" key="8">
    <source>
        <dbReference type="ARBA" id="ARBA00023180"/>
    </source>
</evidence>
<dbReference type="GO" id="GO:0016020">
    <property type="term" value="C:membrane"/>
    <property type="evidence" value="ECO:0007669"/>
    <property type="project" value="UniProtKB-SubCell"/>
</dbReference>
<keyword evidence="3" id="KW-0732">Signal</keyword>
<feature type="domain" description="SRCR" evidence="10">
    <location>
        <begin position="1"/>
        <end position="109"/>
    </location>
</feature>
<evidence type="ECO:0000313" key="11">
    <source>
        <dbReference type="EMBL" id="KAL3866132.1"/>
    </source>
</evidence>
<accession>A0ABD3VWZ4</accession>
<dbReference type="PANTHER" id="PTHR48071:SF18">
    <property type="entry name" value="DELETED IN MALIGNANT BRAIN TUMORS 1 PROTEIN-RELATED"/>
    <property type="match status" value="1"/>
</dbReference>
<organism evidence="11 12">
    <name type="scientific">Sinanodonta woodiana</name>
    <name type="common">Chinese pond mussel</name>
    <name type="synonym">Anodonta woodiana</name>
    <dbReference type="NCBI Taxonomy" id="1069815"/>
    <lineage>
        <taxon>Eukaryota</taxon>
        <taxon>Metazoa</taxon>
        <taxon>Spiralia</taxon>
        <taxon>Lophotrochozoa</taxon>
        <taxon>Mollusca</taxon>
        <taxon>Bivalvia</taxon>
        <taxon>Autobranchia</taxon>
        <taxon>Heteroconchia</taxon>
        <taxon>Palaeoheterodonta</taxon>
        <taxon>Unionida</taxon>
        <taxon>Unionoidea</taxon>
        <taxon>Unionidae</taxon>
        <taxon>Unioninae</taxon>
        <taxon>Sinanodonta</taxon>
    </lineage>
</organism>
<feature type="disulfide bond" evidence="9">
    <location>
        <begin position="188"/>
        <end position="198"/>
    </location>
</feature>
<evidence type="ECO:0000256" key="9">
    <source>
        <dbReference type="PROSITE-ProRule" id="PRU00196"/>
    </source>
</evidence>
<dbReference type="SUPFAM" id="SSF56487">
    <property type="entry name" value="SRCR-like"/>
    <property type="match status" value="2"/>
</dbReference>
<comment type="subcellular location">
    <subcellularLocation>
        <location evidence="1">Membrane</location>
        <topology evidence="1">Single-pass membrane protein</topology>
    </subcellularLocation>
</comment>
<dbReference type="EMBL" id="JBJQND010000009">
    <property type="protein sequence ID" value="KAL3866132.1"/>
    <property type="molecule type" value="Genomic_DNA"/>
</dbReference>
<feature type="non-terminal residue" evidence="11">
    <location>
        <position position="219"/>
    </location>
</feature>
<evidence type="ECO:0000259" key="10">
    <source>
        <dbReference type="PROSITE" id="PS50287"/>
    </source>
</evidence>
<comment type="caution">
    <text evidence="9">Lacks conserved residue(s) required for the propagation of feature annotation.</text>
</comment>
<keyword evidence="7 9" id="KW-1015">Disulfide bond</keyword>
<evidence type="ECO:0000256" key="4">
    <source>
        <dbReference type="ARBA" id="ARBA00022737"/>
    </source>
</evidence>
<evidence type="ECO:0000313" key="12">
    <source>
        <dbReference type="Proteomes" id="UP001634394"/>
    </source>
</evidence>
<reference evidence="11 12" key="1">
    <citation type="submission" date="2024-11" db="EMBL/GenBank/DDBJ databases">
        <title>Chromosome-level genome assembly of the freshwater bivalve Anodonta woodiana.</title>
        <authorList>
            <person name="Chen X."/>
        </authorList>
    </citation>
    <scope>NUCLEOTIDE SEQUENCE [LARGE SCALE GENOMIC DNA]</scope>
    <source>
        <strain evidence="11">MN2024</strain>
        <tissue evidence="11">Gills</tissue>
    </source>
</reference>
<dbReference type="PRINTS" id="PR00258">
    <property type="entry name" value="SPERACTRCPTR"/>
</dbReference>
<dbReference type="Proteomes" id="UP001634394">
    <property type="component" value="Unassembled WGS sequence"/>
</dbReference>
<evidence type="ECO:0000256" key="2">
    <source>
        <dbReference type="ARBA" id="ARBA00022692"/>
    </source>
</evidence>
<keyword evidence="2" id="KW-0812">Transmembrane</keyword>
<dbReference type="Pfam" id="PF00530">
    <property type="entry name" value="SRCR"/>
    <property type="match status" value="2"/>
</dbReference>
<feature type="disulfide bond" evidence="9">
    <location>
        <begin position="68"/>
        <end position="78"/>
    </location>
</feature>
<feature type="non-terminal residue" evidence="11">
    <location>
        <position position="1"/>
    </location>
</feature>
<evidence type="ECO:0000256" key="6">
    <source>
        <dbReference type="ARBA" id="ARBA00023136"/>
    </source>
</evidence>
<dbReference type="FunFam" id="3.10.250.10:FF:000016">
    <property type="entry name" value="Scavenger receptor cysteine-rich protein type 12"/>
    <property type="match status" value="1"/>
</dbReference>
<dbReference type="PANTHER" id="PTHR48071">
    <property type="entry name" value="SRCR DOMAIN-CONTAINING PROTEIN"/>
    <property type="match status" value="1"/>
</dbReference>